<accession>A0ABP3AWL5</accession>
<name>A0ABP3AWL5_9LIST</name>
<organism evidence="1 2">
    <name type="scientific">Listeria floridensis FSL S10-1187</name>
    <dbReference type="NCBI Taxonomy" id="1265817"/>
    <lineage>
        <taxon>Bacteria</taxon>
        <taxon>Bacillati</taxon>
        <taxon>Bacillota</taxon>
        <taxon>Bacilli</taxon>
        <taxon>Bacillales</taxon>
        <taxon>Listeriaceae</taxon>
        <taxon>Listeria</taxon>
    </lineage>
</organism>
<dbReference type="RefSeq" id="WP_036098123.1">
    <property type="nucleotide sequence ID" value="NZ_AODF01000032.1"/>
</dbReference>
<reference evidence="1 2" key="1">
    <citation type="journal article" date="2014" name="Int. J. Syst. Evol. Microbiol.">
        <title>Listeria floridensis sp. nov., Listeria aquatica sp. nov., Listeria cornellensis sp. nov., Listeria riparia sp. nov. and Listeria grandensis sp. nov., from agricultural and natural environments.</title>
        <authorList>
            <person name="den Bakker H.C."/>
            <person name="Warchocki S."/>
            <person name="Wright E.M."/>
            <person name="Allred A.F."/>
            <person name="Ahlstrom C."/>
            <person name="Manuel C.S."/>
            <person name="Stasiewicz M.J."/>
            <person name="Burrell A."/>
            <person name="Roof S."/>
            <person name="Strawn L."/>
            <person name="Fortes E.D."/>
            <person name="Nightingale K.K."/>
            <person name="Kephart D."/>
            <person name="Wiedmann M."/>
        </authorList>
    </citation>
    <scope>NUCLEOTIDE SEQUENCE [LARGE SCALE GENOMIC DNA]</scope>
    <source>
        <strain evidence="1 2">FSL S10-1187</strain>
    </source>
</reference>
<gene>
    <name evidence="1" type="ORF">MFLO_13003</name>
</gene>
<keyword evidence="2" id="KW-1185">Reference proteome</keyword>
<sequence length="154" mass="17894">MGQSLAHLQMFDYLLKKYRDQAVFPDTQMVVEIDGKLWTGNFLQLEDCNIIEVDWDDQRYTQVEKTRQAINDEFDASIQNSNVNVSENRLDAKLAKIKNSEILYEEIKSFVSQVNNKETTLKPYLYDAYCLDTRVKLPFLDLSNKTVQVVALSN</sequence>
<dbReference type="EMBL" id="AODF01000032">
    <property type="protein sequence ID" value="EUJ27388.1"/>
    <property type="molecule type" value="Genomic_DNA"/>
</dbReference>
<comment type="caution">
    <text evidence="1">The sequence shown here is derived from an EMBL/GenBank/DDBJ whole genome shotgun (WGS) entry which is preliminary data.</text>
</comment>
<evidence type="ECO:0000313" key="2">
    <source>
        <dbReference type="Proteomes" id="UP000019249"/>
    </source>
</evidence>
<protein>
    <submittedName>
        <fullName evidence="1">Uncharacterized protein</fullName>
    </submittedName>
</protein>
<dbReference type="Proteomes" id="UP000019249">
    <property type="component" value="Unassembled WGS sequence"/>
</dbReference>
<proteinExistence type="predicted"/>
<evidence type="ECO:0000313" key="1">
    <source>
        <dbReference type="EMBL" id="EUJ27388.1"/>
    </source>
</evidence>